<dbReference type="Pfam" id="PF01814">
    <property type="entry name" value="Hemerythrin"/>
    <property type="match status" value="1"/>
</dbReference>
<sequence>MPDLQRSWADGPFGILSTPEKPSDDNPHAAIYIATEMTLSHNVLIRGLNSIYRQGPFLPPPSSPSFLATDITYFLFFTQAWVKIVHHHHGAEETVFFPELEKFTGDGDAMKGNKEEHERFHAGLEKLDEYVRNVKAEDWRWERQKEIMDEFCGVLYGHLKGEVETLLALEKYDSVGLRGIWKKTEDKAKGDIKLPGMFDTILPMVLGCADKTYEGGRHAFPPFPFFVPYLIDWWFAGYHRGAWRFCPCDMYGRPRELLFGE</sequence>
<feature type="domain" description="Hemerythrin-like" evidence="2">
    <location>
        <begin position="77"/>
        <end position="167"/>
    </location>
</feature>
<keyword evidence="4" id="KW-1185">Reference proteome</keyword>
<organism evidence="3 4">
    <name type="scientific">Sporormia fimetaria CBS 119925</name>
    <dbReference type="NCBI Taxonomy" id="1340428"/>
    <lineage>
        <taxon>Eukaryota</taxon>
        <taxon>Fungi</taxon>
        <taxon>Dikarya</taxon>
        <taxon>Ascomycota</taxon>
        <taxon>Pezizomycotina</taxon>
        <taxon>Dothideomycetes</taxon>
        <taxon>Pleosporomycetidae</taxon>
        <taxon>Pleosporales</taxon>
        <taxon>Sporormiaceae</taxon>
        <taxon>Sporormia</taxon>
    </lineage>
</organism>
<dbReference type="InterPro" id="IPR053206">
    <property type="entry name" value="Dimeric_xanthone_biosynth"/>
</dbReference>
<accession>A0A6A6UXZ0</accession>
<dbReference type="PANTHER" id="PTHR38048:SF2">
    <property type="entry name" value="HEMERYTHRIN-LIKE DOMAIN-CONTAINING PROTEIN"/>
    <property type="match status" value="1"/>
</dbReference>
<gene>
    <name evidence="3" type="ORF">M011DRAFT_472079</name>
</gene>
<proteinExistence type="predicted"/>
<dbReference type="EMBL" id="MU006606">
    <property type="protein sequence ID" value="KAF2742619.1"/>
    <property type="molecule type" value="Genomic_DNA"/>
</dbReference>
<protein>
    <recommendedName>
        <fullName evidence="2">Hemerythrin-like domain-containing protein</fullName>
    </recommendedName>
</protein>
<evidence type="ECO:0000259" key="2">
    <source>
        <dbReference type="Pfam" id="PF01814"/>
    </source>
</evidence>
<evidence type="ECO:0000313" key="3">
    <source>
        <dbReference type="EMBL" id="KAF2742619.1"/>
    </source>
</evidence>
<evidence type="ECO:0000313" key="4">
    <source>
        <dbReference type="Proteomes" id="UP000799440"/>
    </source>
</evidence>
<dbReference type="Proteomes" id="UP000799440">
    <property type="component" value="Unassembled WGS sequence"/>
</dbReference>
<name>A0A6A6UXZ0_9PLEO</name>
<dbReference type="InterPro" id="IPR012312">
    <property type="entry name" value="Hemerythrin-like"/>
</dbReference>
<reference evidence="3" key="1">
    <citation type="journal article" date="2020" name="Stud. Mycol.">
        <title>101 Dothideomycetes genomes: a test case for predicting lifestyles and emergence of pathogens.</title>
        <authorList>
            <person name="Haridas S."/>
            <person name="Albert R."/>
            <person name="Binder M."/>
            <person name="Bloem J."/>
            <person name="Labutti K."/>
            <person name="Salamov A."/>
            <person name="Andreopoulos B."/>
            <person name="Baker S."/>
            <person name="Barry K."/>
            <person name="Bills G."/>
            <person name="Bluhm B."/>
            <person name="Cannon C."/>
            <person name="Castanera R."/>
            <person name="Culley D."/>
            <person name="Daum C."/>
            <person name="Ezra D."/>
            <person name="Gonzalez J."/>
            <person name="Henrissat B."/>
            <person name="Kuo A."/>
            <person name="Liang C."/>
            <person name="Lipzen A."/>
            <person name="Lutzoni F."/>
            <person name="Magnuson J."/>
            <person name="Mondo S."/>
            <person name="Nolan M."/>
            <person name="Ohm R."/>
            <person name="Pangilinan J."/>
            <person name="Park H.-J."/>
            <person name="Ramirez L."/>
            <person name="Alfaro M."/>
            <person name="Sun H."/>
            <person name="Tritt A."/>
            <person name="Yoshinaga Y."/>
            <person name="Zwiers L.-H."/>
            <person name="Turgeon B."/>
            <person name="Goodwin S."/>
            <person name="Spatafora J."/>
            <person name="Crous P."/>
            <person name="Grigoriev I."/>
        </authorList>
    </citation>
    <scope>NUCLEOTIDE SEQUENCE</scope>
    <source>
        <strain evidence="3">CBS 119925</strain>
    </source>
</reference>
<evidence type="ECO:0000256" key="1">
    <source>
        <dbReference type="SAM" id="MobiDB-lite"/>
    </source>
</evidence>
<dbReference type="CDD" id="cd12108">
    <property type="entry name" value="Hr-like"/>
    <property type="match status" value="1"/>
</dbReference>
<dbReference type="OrthoDB" id="58416at2759"/>
<feature type="region of interest" description="Disordered" evidence="1">
    <location>
        <begin position="1"/>
        <end position="23"/>
    </location>
</feature>
<dbReference type="Gene3D" id="1.20.120.520">
    <property type="entry name" value="nmb1532 protein domain like"/>
    <property type="match status" value="1"/>
</dbReference>
<dbReference type="AlphaFoldDB" id="A0A6A6UXZ0"/>
<dbReference type="PANTHER" id="PTHR38048">
    <property type="entry name" value="EXPRESSED PROTEIN"/>
    <property type="match status" value="1"/>
</dbReference>